<dbReference type="EMBL" id="JAWDGP010005687">
    <property type="protein sequence ID" value="KAK3753859.1"/>
    <property type="molecule type" value="Genomic_DNA"/>
</dbReference>
<sequence length="116" mass="12978">MDCQVDRDPRWRLGKDCLLALALKQSCYALPDDSDRVVSVCSEVLPALDLDFIQKFSLYTLDGTNGTPRVEVKSSNHKLPVRGGTCTAVLSKPTSRYSLTVELSKLPARYSQSQRW</sequence>
<name>A0AAE0YPY9_9GAST</name>
<dbReference type="AlphaFoldDB" id="A0AAE0YPY9"/>
<organism evidence="1 2">
    <name type="scientific">Elysia crispata</name>
    <name type="common">lettuce slug</name>
    <dbReference type="NCBI Taxonomy" id="231223"/>
    <lineage>
        <taxon>Eukaryota</taxon>
        <taxon>Metazoa</taxon>
        <taxon>Spiralia</taxon>
        <taxon>Lophotrochozoa</taxon>
        <taxon>Mollusca</taxon>
        <taxon>Gastropoda</taxon>
        <taxon>Heterobranchia</taxon>
        <taxon>Euthyneura</taxon>
        <taxon>Panpulmonata</taxon>
        <taxon>Sacoglossa</taxon>
        <taxon>Placobranchoidea</taxon>
        <taxon>Plakobranchidae</taxon>
        <taxon>Elysia</taxon>
    </lineage>
</organism>
<accession>A0AAE0YPY9</accession>
<keyword evidence="2" id="KW-1185">Reference proteome</keyword>
<dbReference type="Proteomes" id="UP001283361">
    <property type="component" value="Unassembled WGS sequence"/>
</dbReference>
<proteinExistence type="predicted"/>
<comment type="caution">
    <text evidence="1">The sequence shown here is derived from an EMBL/GenBank/DDBJ whole genome shotgun (WGS) entry which is preliminary data.</text>
</comment>
<reference evidence="1" key="1">
    <citation type="journal article" date="2023" name="G3 (Bethesda)">
        <title>A reference genome for the long-term kleptoplast-retaining sea slug Elysia crispata morphotype clarki.</title>
        <authorList>
            <person name="Eastman K.E."/>
            <person name="Pendleton A.L."/>
            <person name="Shaikh M.A."/>
            <person name="Suttiyut T."/>
            <person name="Ogas R."/>
            <person name="Tomko P."/>
            <person name="Gavelis G."/>
            <person name="Widhalm J.R."/>
            <person name="Wisecaver J.H."/>
        </authorList>
    </citation>
    <scope>NUCLEOTIDE SEQUENCE</scope>
    <source>
        <strain evidence="1">ECLA1</strain>
    </source>
</reference>
<gene>
    <name evidence="1" type="ORF">RRG08_006246</name>
</gene>
<evidence type="ECO:0000313" key="2">
    <source>
        <dbReference type="Proteomes" id="UP001283361"/>
    </source>
</evidence>
<protein>
    <submittedName>
        <fullName evidence="1">Uncharacterized protein</fullName>
    </submittedName>
</protein>
<evidence type="ECO:0000313" key="1">
    <source>
        <dbReference type="EMBL" id="KAK3753859.1"/>
    </source>
</evidence>